<accession>A0A926HNZ1</accession>
<evidence type="ECO:0000256" key="1">
    <source>
        <dbReference type="SAM" id="Phobius"/>
    </source>
</evidence>
<feature type="transmembrane region" description="Helical" evidence="1">
    <location>
        <begin position="95"/>
        <end position="117"/>
    </location>
</feature>
<feature type="transmembrane region" description="Helical" evidence="1">
    <location>
        <begin position="222"/>
        <end position="242"/>
    </location>
</feature>
<feature type="transmembrane region" description="Helical" evidence="1">
    <location>
        <begin position="373"/>
        <end position="393"/>
    </location>
</feature>
<gene>
    <name evidence="2" type="ORF">IAG03_12070</name>
</gene>
<feature type="transmembrane region" description="Helical" evidence="1">
    <location>
        <begin position="298"/>
        <end position="315"/>
    </location>
</feature>
<feature type="transmembrane region" description="Helical" evidence="1">
    <location>
        <begin position="177"/>
        <end position="210"/>
    </location>
</feature>
<keyword evidence="1" id="KW-0812">Transmembrane</keyword>
<keyword evidence="1" id="KW-0472">Membrane</keyword>
<keyword evidence="1" id="KW-1133">Transmembrane helix</keyword>
<feature type="transmembrane region" description="Helical" evidence="1">
    <location>
        <begin position="447"/>
        <end position="468"/>
    </location>
</feature>
<dbReference type="EMBL" id="JACRSN010000021">
    <property type="protein sequence ID" value="MBC8534707.1"/>
    <property type="molecule type" value="Genomic_DNA"/>
</dbReference>
<dbReference type="AlphaFoldDB" id="A0A926HNZ1"/>
<evidence type="ECO:0000313" key="3">
    <source>
        <dbReference type="Proteomes" id="UP000651482"/>
    </source>
</evidence>
<dbReference type="PANTHER" id="PTHR38454:SF1">
    <property type="entry name" value="INTEGRAL MEMBRANE PROTEIN"/>
    <property type="match status" value="1"/>
</dbReference>
<protein>
    <submittedName>
        <fullName evidence="2">YfhO family protein</fullName>
    </submittedName>
</protein>
<organism evidence="2 3">
    <name type="scientific">Yeguia hominis</name>
    <dbReference type="NCBI Taxonomy" id="2763662"/>
    <lineage>
        <taxon>Bacteria</taxon>
        <taxon>Bacillati</taxon>
        <taxon>Bacillota</taxon>
        <taxon>Clostridia</taxon>
        <taxon>Eubacteriales</taxon>
        <taxon>Yeguiaceae</taxon>
        <taxon>Yeguia</taxon>
    </lineage>
</organism>
<feature type="transmembrane region" description="Helical" evidence="1">
    <location>
        <begin position="151"/>
        <end position="170"/>
    </location>
</feature>
<feature type="transmembrane region" description="Helical" evidence="1">
    <location>
        <begin position="272"/>
        <end position="291"/>
    </location>
</feature>
<feature type="transmembrane region" description="Helical" evidence="1">
    <location>
        <begin position="124"/>
        <end position="145"/>
    </location>
</feature>
<keyword evidence="3" id="KW-1185">Reference proteome</keyword>
<feature type="transmembrane region" description="Helical" evidence="1">
    <location>
        <begin position="828"/>
        <end position="850"/>
    </location>
</feature>
<feature type="transmembrane region" description="Helical" evidence="1">
    <location>
        <begin position="870"/>
        <end position="894"/>
    </location>
</feature>
<feature type="transmembrane region" description="Helical" evidence="1">
    <location>
        <begin position="71"/>
        <end position="89"/>
    </location>
</feature>
<name>A0A926HNZ1_9FIRM</name>
<sequence length="898" mass="101028">MKKGWYWPPVCTLAIGLVIYAAFSLFPFSNLTIAWCDMKQQVIPLLIEFKQILSGEADFFFNFQNAGGMNFFGPFFFFLSSPFTFLVAFVPAEEIYMLVNILVLLKMAVAALTAGCLFRSVYPVLGTAQSTALSVMYAFSGYTMLYFQNLVWLDMLYVFPLVLLGLIQLAKTGKIWLFFFSFCAAIVIQFYLTYMVLLFVLFASVLYAYICMPKDARSVFLFRFSAAILAAFLVTAVVWMPLMAQYAASARATGLLTSLLTGGIWARWETTLTTVLCNMLMFAAIPMLFFFPRKTEQIPTVPLLLFFMMLLPLGIEPINKMWHTGSYQAFPSRYGFVTVLCGLILAAEALSRLDRWNAEKHLPDSLGKRVRSVFLPCLGLILFALAGLGTVLLVGEREALTVYMRRLWLNQSFLKAFLQFGFVALILYLLLMLLYRFRMLTRRMFTVFLCAVTVCESMFCGSIFLGYAGNDITFNREVFDLSGKIEEDSLYRVKLQKKYFDINLIGALGYGSLGHYTSFTDADTISTMKKLGYSSYWMEVSPVGGTEFSDAILGQRYTIDRIGTLSDGDDPVYTNDRFVIRKNPDAFSVGMVVDGFEALQAENGFPLAETERIPEQNGIFQRLFQTNETLFETYEPETMANLTMSYDTVYSYRRTDELLTGILYYQIDVKGTQTLYFDCFNEISVRLREVINGGCNVYVNGDPIETEYPTQKNNGILELGTFTDESVLVEIELLKDINARSFGVYGLKHETMETYFRTVSCPALTQKGNTLSGTATAERAGQYLFLPIPYGTGYSAHVNGEPVEICCVFDGYLAIPLAQGENTISVSYIPPGLIAGAAISVMGILILIWLKRQKPMVSACEQKLKQIVSYVVTAAFAIALFLIYFFPLLVRIIAALKT</sequence>
<dbReference type="Pfam" id="PF09586">
    <property type="entry name" value="YfhO"/>
    <property type="match status" value="1"/>
</dbReference>
<dbReference type="Proteomes" id="UP000651482">
    <property type="component" value="Unassembled WGS sequence"/>
</dbReference>
<dbReference type="PANTHER" id="PTHR38454">
    <property type="entry name" value="INTEGRAL MEMBRANE PROTEIN-RELATED"/>
    <property type="match status" value="1"/>
</dbReference>
<proteinExistence type="predicted"/>
<feature type="transmembrane region" description="Helical" evidence="1">
    <location>
        <begin position="335"/>
        <end position="353"/>
    </location>
</feature>
<evidence type="ECO:0000313" key="2">
    <source>
        <dbReference type="EMBL" id="MBC8534707.1"/>
    </source>
</evidence>
<feature type="transmembrane region" description="Helical" evidence="1">
    <location>
        <begin position="6"/>
        <end position="28"/>
    </location>
</feature>
<reference evidence="2" key="1">
    <citation type="submission" date="2020-08" db="EMBL/GenBank/DDBJ databases">
        <title>Genome public.</title>
        <authorList>
            <person name="Liu C."/>
            <person name="Sun Q."/>
        </authorList>
    </citation>
    <scope>NUCLEOTIDE SEQUENCE</scope>
    <source>
        <strain evidence="2">NSJ-40</strain>
    </source>
</reference>
<dbReference type="RefSeq" id="WP_249320292.1">
    <property type="nucleotide sequence ID" value="NZ_JACRSN010000021.1"/>
</dbReference>
<dbReference type="InterPro" id="IPR018580">
    <property type="entry name" value="Uncharacterised_YfhO"/>
</dbReference>
<feature type="transmembrane region" description="Helical" evidence="1">
    <location>
        <begin position="413"/>
        <end position="435"/>
    </location>
</feature>
<comment type="caution">
    <text evidence="2">The sequence shown here is derived from an EMBL/GenBank/DDBJ whole genome shotgun (WGS) entry which is preliminary data.</text>
</comment>